<dbReference type="Pfam" id="PF00179">
    <property type="entry name" value="UQ_con"/>
    <property type="match status" value="1"/>
</dbReference>
<dbReference type="EMBL" id="QNGE01024199">
    <property type="protein sequence ID" value="KAA3669820.1"/>
    <property type="molecule type" value="Genomic_DNA"/>
</dbReference>
<dbReference type="InterPro" id="IPR050113">
    <property type="entry name" value="Ub_conjugating_enzyme"/>
</dbReference>
<comment type="caution">
    <text evidence="2">The sequence shown here is derived from an EMBL/GenBank/DDBJ whole genome shotgun (WGS) entry which is preliminary data.</text>
</comment>
<reference evidence="2 3" key="1">
    <citation type="journal article" date="2019" name="Gigascience">
        <title>Whole-genome sequence of the oriental lung fluke Paragonimus westermani.</title>
        <authorList>
            <person name="Oey H."/>
            <person name="Zakrzewski M."/>
            <person name="Narain K."/>
            <person name="Devi K.R."/>
            <person name="Agatsuma T."/>
            <person name="Nawaratna S."/>
            <person name="Gobert G.N."/>
            <person name="Jones M.K."/>
            <person name="Ragan M.A."/>
            <person name="McManus D.P."/>
            <person name="Krause L."/>
        </authorList>
    </citation>
    <scope>NUCLEOTIDE SEQUENCE [LARGE SCALE GENOMIC DNA]</scope>
    <source>
        <strain evidence="2 3">IND2009</strain>
    </source>
</reference>
<evidence type="ECO:0000259" key="1">
    <source>
        <dbReference type="PROSITE" id="PS50127"/>
    </source>
</evidence>
<dbReference type="PANTHER" id="PTHR24067">
    <property type="entry name" value="UBIQUITIN-CONJUGATING ENZYME E2"/>
    <property type="match status" value="1"/>
</dbReference>
<dbReference type="InterPro" id="IPR000608">
    <property type="entry name" value="UBC"/>
</dbReference>
<dbReference type="AlphaFoldDB" id="A0A5J4N392"/>
<organism evidence="2 3">
    <name type="scientific">Paragonimus westermani</name>
    <dbReference type="NCBI Taxonomy" id="34504"/>
    <lineage>
        <taxon>Eukaryota</taxon>
        <taxon>Metazoa</taxon>
        <taxon>Spiralia</taxon>
        <taxon>Lophotrochozoa</taxon>
        <taxon>Platyhelminthes</taxon>
        <taxon>Trematoda</taxon>
        <taxon>Digenea</taxon>
        <taxon>Plagiorchiida</taxon>
        <taxon>Troglotremata</taxon>
        <taxon>Troglotrematidae</taxon>
        <taxon>Paragonimus</taxon>
    </lineage>
</organism>
<dbReference type="Gene3D" id="3.10.110.10">
    <property type="entry name" value="Ubiquitin Conjugating Enzyme"/>
    <property type="match status" value="1"/>
</dbReference>
<feature type="non-terminal residue" evidence="2">
    <location>
        <position position="109"/>
    </location>
</feature>
<protein>
    <submittedName>
        <fullName evidence="2">Ubiquitin-conjugating enzyme E2 J1</fullName>
    </submittedName>
</protein>
<feature type="non-terminal residue" evidence="2">
    <location>
        <position position="1"/>
    </location>
</feature>
<dbReference type="PROSITE" id="PS50127">
    <property type="entry name" value="UBC_2"/>
    <property type="match status" value="1"/>
</dbReference>
<keyword evidence="3" id="KW-1185">Reference proteome</keyword>
<accession>A0A5J4N392</accession>
<sequence length="109" mass="12468">SRRSRVKDVLVARCSCGMSVTYNTRNPGEIVHFLSLIAMIAVKRLLKEAQELSEPTELYHAQPLEDNLFEWHFTIRGPEDTEFSGGLYHGRILLPSEYPMRPPNIVLLT</sequence>
<name>A0A5J4N392_9TREM</name>
<dbReference type="InterPro" id="IPR016135">
    <property type="entry name" value="UBQ-conjugating_enzyme/RWD"/>
</dbReference>
<dbReference type="SUPFAM" id="SSF54495">
    <property type="entry name" value="UBC-like"/>
    <property type="match status" value="1"/>
</dbReference>
<evidence type="ECO:0000313" key="2">
    <source>
        <dbReference type="EMBL" id="KAA3669820.1"/>
    </source>
</evidence>
<dbReference type="Proteomes" id="UP000324629">
    <property type="component" value="Unassembled WGS sequence"/>
</dbReference>
<feature type="domain" description="UBC core" evidence="1">
    <location>
        <begin position="40"/>
        <end position="109"/>
    </location>
</feature>
<gene>
    <name evidence="2" type="ORF">DEA37_0003005</name>
</gene>
<proteinExistence type="predicted"/>
<evidence type="ECO:0000313" key="3">
    <source>
        <dbReference type="Proteomes" id="UP000324629"/>
    </source>
</evidence>